<dbReference type="OrthoDB" id="9950700at2759"/>
<dbReference type="GO" id="GO:0005634">
    <property type="term" value="C:nucleus"/>
    <property type="evidence" value="ECO:0007669"/>
    <property type="project" value="TreeGrafter"/>
</dbReference>
<feature type="compositionally biased region" description="Low complexity" evidence="1">
    <location>
        <begin position="297"/>
        <end position="309"/>
    </location>
</feature>
<dbReference type="InterPro" id="IPR029360">
    <property type="entry name" value="SRRM_C"/>
</dbReference>
<feature type="compositionally biased region" description="Polar residues" evidence="1">
    <location>
        <begin position="264"/>
        <end position="287"/>
    </location>
</feature>
<evidence type="ECO:0000259" key="2">
    <source>
        <dbReference type="Pfam" id="PF15230"/>
    </source>
</evidence>
<evidence type="ECO:0000313" key="3">
    <source>
        <dbReference type="EMBL" id="NXY09796.1"/>
    </source>
</evidence>
<feature type="compositionally biased region" description="Basic residues" evidence="1">
    <location>
        <begin position="104"/>
        <end position="120"/>
    </location>
</feature>
<reference evidence="3" key="1">
    <citation type="submission" date="2020-02" db="EMBL/GenBank/DDBJ databases">
        <title>Bird 10,000 Genomes (B10K) Project - Family phase.</title>
        <authorList>
            <person name="Zhang G."/>
        </authorList>
    </citation>
    <scope>NUCLEOTIDE SEQUENCE</scope>
    <source>
        <strain evidence="3">B10K-IZ-033-77</strain>
    </source>
</reference>
<feature type="compositionally biased region" description="Basic residues" evidence="1">
    <location>
        <begin position="218"/>
        <end position="232"/>
    </location>
</feature>
<organism evidence="3 4">
    <name type="scientific">Pteruthius melanotis</name>
    <dbReference type="NCBI Taxonomy" id="357074"/>
    <lineage>
        <taxon>Eukaryota</taxon>
        <taxon>Metazoa</taxon>
        <taxon>Chordata</taxon>
        <taxon>Craniata</taxon>
        <taxon>Vertebrata</taxon>
        <taxon>Euteleostomi</taxon>
        <taxon>Archelosauria</taxon>
        <taxon>Archosauria</taxon>
        <taxon>Dinosauria</taxon>
        <taxon>Saurischia</taxon>
        <taxon>Theropoda</taxon>
        <taxon>Coelurosauria</taxon>
        <taxon>Aves</taxon>
        <taxon>Neognathae</taxon>
        <taxon>Neoaves</taxon>
        <taxon>Telluraves</taxon>
        <taxon>Australaves</taxon>
        <taxon>Passeriformes</taxon>
        <taxon>Sylvioidea</taxon>
        <taxon>Timaliidae</taxon>
        <taxon>Pteruthius</taxon>
    </lineage>
</organism>
<keyword evidence="4" id="KW-1185">Reference proteome</keyword>
<dbReference type="Pfam" id="PF15230">
    <property type="entry name" value="SRRM_C"/>
    <property type="match status" value="1"/>
</dbReference>
<protein>
    <submittedName>
        <fullName evidence="3">SRRM4 protein</fullName>
    </submittedName>
</protein>
<feature type="compositionally biased region" description="Basic residues" evidence="1">
    <location>
        <begin position="164"/>
        <end position="191"/>
    </location>
</feature>
<evidence type="ECO:0000313" key="4">
    <source>
        <dbReference type="Proteomes" id="UP000603297"/>
    </source>
</evidence>
<feature type="compositionally biased region" description="Low complexity" evidence="1">
    <location>
        <begin position="338"/>
        <end position="354"/>
    </location>
</feature>
<dbReference type="GO" id="GO:0006397">
    <property type="term" value="P:mRNA processing"/>
    <property type="evidence" value="ECO:0007669"/>
    <property type="project" value="TreeGrafter"/>
</dbReference>
<feature type="compositionally biased region" description="Basic and acidic residues" evidence="1">
    <location>
        <begin position="519"/>
        <end position="528"/>
    </location>
</feature>
<feature type="domain" description="Serine/arginine repetitive matrix protein C-terminal" evidence="2">
    <location>
        <begin position="476"/>
        <end position="530"/>
    </location>
</feature>
<dbReference type="InterPro" id="IPR052109">
    <property type="entry name" value="SRRM_Domain-Containing"/>
</dbReference>
<feature type="compositionally biased region" description="Low complexity" evidence="1">
    <location>
        <begin position="432"/>
        <end position="478"/>
    </location>
</feature>
<accession>A0A852N854</accession>
<dbReference type="AlphaFoldDB" id="A0A852N854"/>
<feature type="compositionally biased region" description="Basic residues" evidence="1">
    <location>
        <begin position="504"/>
        <end position="518"/>
    </location>
</feature>
<feature type="region of interest" description="Disordered" evidence="1">
    <location>
        <begin position="264"/>
        <end position="543"/>
    </location>
</feature>
<feature type="compositionally biased region" description="Basic and acidic residues" evidence="1">
    <location>
        <begin position="480"/>
        <end position="503"/>
    </location>
</feature>
<feature type="region of interest" description="Disordered" evidence="1">
    <location>
        <begin position="41"/>
        <end position="248"/>
    </location>
</feature>
<dbReference type="EMBL" id="WEIY01000637">
    <property type="protein sequence ID" value="NXY09796.1"/>
    <property type="molecule type" value="Genomic_DNA"/>
</dbReference>
<feature type="region of interest" description="Disordered" evidence="1">
    <location>
        <begin position="556"/>
        <end position="627"/>
    </location>
</feature>
<name>A0A852N854_9PASS</name>
<feature type="compositionally biased region" description="Low complexity" evidence="1">
    <location>
        <begin position="560"/>
        <end position="627"/>
    </location>
</feature>
<proteinExistence type="predicted"/>
<dbReference type="PANTHER" id="PTHR34755:SF1">
    <property type="entry name" value="SERINE_ARGININE REPETITIVE MATRIX PROTEIN 4"/>
    <property type="match status" value="1"/>
</dbReference>
<feature type="compositionally biased region" description="Basic residues" evidence="1">
    <location>
        <begin position="128"/>
        <end position="145"/>
    </location>
</feature>
<evidence type="ECO:0000256" key="1">
    <source>
        <dbReference type="SAM" id="MobiDB-lite"/>
    </source>
</evidence>
<dbReference type="GO" id="GO:0003729">
    <property type="term" value="F:mRNA binding"/>
    <property type="evidence" value="ECO:0007669"/>
    <property type="project" value="TreeGrafter"/>
</dbReference>
<sequence length="627" mass="70787">MAGVQQGEKQLFEKFWRGTFKAVATPRPESIIVASITARKPLPSGTLSCLPYPAEDRRPERLSSCVVREPSTTNGCAKGRERRDHAHHRSRSPSCDGERPLPARGKKKKKKSGRKKRRRSPSYSPSPVKKKKTKKKSSKKRKRNRYFSLENVIPHWQQLSSSPKSKRKEERKHKKHSRGRTRKSHRHRRCHSRSESSDSHSPSCRSRHRARSREEGRKTRRRHFWHHSKATAKRSSSAEVQASQKPSQTLPLYSFLSSKEVISQSGSSADLFTKTDSPPGNLDSQNGEYHEYDSGNDTSSPPSTQTSSSRSKDSQEKRSLVHDGFGHAFSSGKPKLANSDNSSDSGNSFTSCFSQTKGTALENLSPDAQGQDRRACLSSCLSSSEEKKRNFLPSPPHSSPLRPGSRSESYTSTGRSSPGSSRSRSSHHKASPRYSRSRSCSSGKRSFSHSPSYSSKSCKKSPGSRSSRPHRSPSYFRYSRSRDREREHKYSSSEKESHRDRERQRRRRSYSPLRKRRRDSPSHLEARRITRQGDAVPSFGDRLSWLFPGGCGVARKRPIPYYRPSPSSSSSASSYSSWDSSFSRSPSRSRSYSSYWTSRSRSRSRSSSSSAEGRSRSRSSGPRSSRS</sequence>
<dbReference type="PANTHER" id="PTHR34755">
    <property type="entry name" value="SERINE/ARGININE REPETITIVE MATRIX PROTEIN 3-RELATED"/>
    <property type="match status" value="1"/>
</dbReference>
<feature type="compositionally biased region" description="Basic and acidic residues" evidence="1">
    <location>
        <begin position="310"/>
        <end position="325"/>
    </location>
</feature>
<gene>
    <name evidence="3" type="primary">Srrm4</name>
    <name evidence="3" type="ORF">PTEMEL_R13062</name>
</gene>
<dbReference type="Proteomes" id="UP000603297">
    <property type="component" value="Unassembled WGS sequence"/>
</dbReference>
<feature type="compositionally biased region" description="Low complexity" evidence="1">
    <location>
        <begin position="399"/>
        <end position="423"/>
    </location>
</feature>
<dbReference type="GO" id="GO:0042551">
    <property type="term" value="P:neuron maturation"/>
    <property type="evidence" value="ECO:0007669"/>
    <property type="project" value="TreeGrafter"/>
</dbReference>
<feature type="non-terminal residue" evidence="3">
    <location>
        <position position="1"/>
    </location>
</feature>
<comment type="caution">
    <text evidence="3">The sequence shown here is derived from an EMBL/GenBank/DDBJ whole genome shotgun (WGS) entry which is preliminary data.</text>
</comment>
<feature type="non-terminal residue" evidence="3">
    <location>
        <position position="627"/>
    </location>
</feature>
<dbReference type="GO" id="GO:0043484">
    <property type="term" value="P:regulation of RNA splicing"/>
    <property type="evidence" value="ECO:0007669"/>
    <property type="project" value="TreeGrafter"/>
</dbReference>
<feature type="compositionally biased region" description="Polar residues" evidence="1">
    <location>
        <begin position="233"/>
        <end position="248"/>
    </location>
</feature>